<dbReference type="GO" id="GO:0016787">
    <property type="term" value="F:hydrolase activity"/>
    <property type="evidence" value="ECO:0007669"/>
    <property type="project" value="UniProtKB-KW"/>
</dbReference>
<gene>
    <name evidence="4" type="ORF">HNR73_002852</name>
</gene>
<dbReference type="Gene3D" id="3.40.50.1820">
    <property type="entry name" value="alpha/beta hydrolase"/>
    <property type="match status" value="1"/>
</dbReference>
<feature type="domain" description="AB hydrolase-1" evidence="3">
    <location>
        <begin position="72"/>
        <end position="309"/>
    </location>
</feature>
<keyword evidence="2" id="KW-0732">Signal</keyword>
<sequence>MPHSMSRRTLLSAAVAAAGATAVTGVPAHPAFAAEPGPVDVSALPRPRRLRIPTRAGTFDAIAAGPRHGRSVLFLHGFPELAVAWSDYVALFGALGFRAVAVNQRGYSPDVRPNDTRDYRLDHLAEDVVDIAESLGWDGFDLVGHDWGAVVAWVAAARRPDRVRSLSVVSIPHPGAYNKALRTDPAQRRTMAYLDFVREPGIAEQELLADDAAMMREAYAHGVSRENTDTYVRHFSRPGALTPALNWYRANDLFAGHEEKVAVPTLFVWGTKDGSAALSGVEDTANWVSGEYRLVKVEGGRHFLPEERPEIVMPLLRRHLRTH</sequence>
<dbReference type="Proteomes" id="UP000548476">
    <property type="component" value="Unassembled WGS sequence"/>
</dbReference>
<evidence type="ECO:0000313" key="4">
    <source>
        <dbReference type="EMBL" id="MBB6034998.1"/>
    </source>
</evidence>
<proteinExistence type="predicted"/>
<comment type="caution">
    <text evidence="4">The sequence shown here is derived from an EMBL/GenBank/DDBJ whole genome shotgun (WGS) entry which is preliminary data.</text>
</comment>
<reference evidence="4 5" key="1">
    <citation type="submission" date="2020-08" db="EMBL/GenBank/DDBJ databases">
        <title>Genomic Encyclopedia of Type Strains, Phase IV (KMG-IV): sequencing the most valuable type-strain genomes for metagenomic binning, comparative biology and taxonomic classification.</title>
        <authorList>
            <person name="Goeker M."/>
        </authorList>
    </citation>
    <scope>NUCLEOTIDE SEQUENCE [LARGE SCALE GENOMIC DNA]</scope>
    <source>
        <strain evidence="4 5">YIM 65646</strain>
    </source>
</reference>
<dbReference type="PROSITE" id="PS51318">
    <property type="entry name" value="TAT"/>
    <property type="match status" value="1"/>
</dbReference>
<dbReference type="PANTHER" id="PTHR43329">
    <property type="entry name" value="EPOXIDE HYDROLASE"/>
    <property type="match status" value="1"/>
</dbReference>
<protein>
    <submittedName>
        <fullName evidence="4">Pimeloyl-ACP methyl ester carboxylesterase</fullName>
    </submittedName>
</protein>
<dbReference type="InterPro" id="IPR006311">
    <property type="entry name" value="TAT_signal"/>
</dbReference>
<dbReference type="EMBL" id="JACHGT010000005">
    <property type="protein sequence ID" value="MBB6034998.1"/>
    <property type="molecule type" value="Genomic_DNA"/>
</dbReference>
<keyword evidence="5" id="KW-1185">Reference proteome</keyword>
<accession>A0A841FMH4</accession>
<evidence type="ECO:0000259" key="3">
    <source>
        <dbReference type="Pfam" id="PF00561"/>
    </source>
</evidence>
<dbReference type="InterPro" id="IPR000639">
    <property type="entry name" value="Epox_hydrolase-like"/>
</dbReference>
<keyword evidence="1" id="KW-0378">Hydrolase</keyword>
<evidence type="ECO:0000313" key="5">
    <source>
        <dbReference type="Proteomes" id="UP000548476"/>
    </source>
</evidence>
<feature type="signal peptide" evidence="2">
    <location>
        <begin position="1"/>
        <end position="33"/>
    </location>
</feature>
<dbReference type="SUPFAM" id="SSF53474">
    <property type="entry name" value="alpha/beta-Hydrolases"/>
    <property type="match status" value="1"/>
</dbReference>
<dbReference type="RefSeq" id="WP_203687039.1">
    <property type="nucleotide sequence ID" value="NZ_BONT01000112.1"/>
</dbReference>
<dbReference type="PRINTS" id="PR00412">
    <property type="entry name" value="EPOXHYDRLASE"/>
</dbReference>
<name>A0A841FMH4_9ACTN</name>
<evidence type="ECO:0000256" key="1">
    <source>
        <dbReference type="ARBA" id="ARBA00022801"/>
    </source>
</evidence>
<dbReference type="AlphaFoldDB" id="A0A841FMH4"/>
<dbReference type="InterPro" id="IPR000073">
    <property type="entry name" value="AB_hydrolase_1"/>
</dbReference>
<feature type="chain" id="PRO_5032687967" evidence="2">
    <location>
        <begin position="34"/>
        <end position="323"/>
    </location>
</feature>
<evidence type="ECO:0000256" key="2">
    <source>
        <dbReference type="SAM" id="SignalP"/>
    </source>
</evidence>
<organism evidence="4 5">
    <name type="scientific">Phytomonospora endophytica</name>
    <dbReference type="NCBI Taxonomy" id="714109"/>
    <lineage>
        <taxon>Bacteria</taxon>
        <taxon>Bacillati</taxon>
        <taxon>Actinomycetota</taxon>
        <taxon>Actinomycetes</taxon>
        <taxon>Micromonosporales</taxon>
        <taxon>Micromonosporaceae</taxon>
        <taxon>Phytomonospora</taxon>
    </lineage>
</organism>
<dbReference type="InterPro" id="IPR029058">
    <property type="entry name" value="AB_hydrolase_fold"/>
</dbReference>
<dbReference type="Pfam" id="PF00561">
    <property type="entry name" value="Abhydrolase_1"/>
    <property type="match status" value="1"/>
</dbReference>